<dbReference type="GO" id="GO:1990716">
    <property type="term" value="C:axonemal central apparatus"/>
    <property type="evidence" value="ECO:0007669"/>
    <property type="project" value="TreeGrafter"/>
</dbReference>
<dbReference type="GeneID" id="116298335"/>
<dbReference type="FunCoup" id="A0A6P8I403">
    <property type="interactions" value="67"/>
</dbReference>
<dbReference type="PRINTS" id="PR00320">
    <property type="entry name" value="GPROTEINBRPT"/>
</dbReference>
<dbReference type="PROSITE" id="PS50082">
    <property type="entry name" value="WD_REPEATS_2"/>
    <property type="match status" value="6"/>
</dbReference>
<proteinExistence type="predicted"/>
<dbReference type="RefSeq" id="XP_031562603.1">
    <property type="nucleotide sequence ID" value="XM_031706743.1"/>
</dbReference>
<evidence type="ECO:0000256" key="4">
    <source>
        <dbReference type="SAM" id="Coils"/>
    </source>
</evidence>
<dbReference type="PROSITE" id="PS00678">
    <property type="entry name" value="WD_REPEATS_1"/>
    <property type="match status" value="2"/>
</dbReference>
<organism evidence="6 7">
    <name type="scientific">Actinia tenebrosa</name>
    <name type="common">Australian red waratah sea anemone</name>
    <dbReference type="NCBI Taxonomy" id="6105"/>
    <lineage>
        <taxon>Eukaryota</taxon>
        <taxon>Metazoa</taxon>
        <taxon>Cnidaria</taxon>
        <taxon>Anthozoa</taxon>
        <taxon>Hexacorallia</taxon>
        <taxon>Actiniaria</taxon>
        <taxon>Actiniidae</taxon>
        <taxon>Actinia</taxon>
    </lineage>
</organism>
<dbReference type="GO" id="GO:0035082">
    <property type="term" value="P:axoneme assembly"/>
    <property type="evidence" value="ECO:0007669"/>
    <property type="project" value="TreeGrafter"/>
</dbReference>
<dbReference type="SMART" id="SM00320">
    <property type="entry name" value="WD40"/>
    <property type="match status" value="7"/>
</dbReference>
<evidence type="ECO:0000256" key="2">
    <source>
        <dbReference type="ARBA" id="ARBA00022737"/>
    </source>
</evidence>
<sequence>MADEEAAYYLEQVTVADDSDDEFPYDEVPVEDDLSVTEGDEDLDTAVKTIQEKSTDTLLLKSGPVSASIKTRPEVVEDFVRNFLVKMGMNRTLDCFQTEWYELRQKGLLNEEEVRIVPDLYVKNQHLDALVKNLRQDVEKFKSAAENARQTFVRLRKERDFHRMHHKRVVQEKNKLITDIKRLKKHYASYEPTLVTLKQKYEVAMKEKMLTKLERDRAVGQVAGLQCTLHQVGGTKELIAEGSAGAERRVKVSQQRPVPPQKTGELDVSQTMEKRHPKDSEFPVDTRTNPMLNYHRGPSAHLTRSGGFRLTHTINAHDLPVSGLALHPRKQVLATVSDDRSWKMWAIPSGDIIMTGEGHKDWISDCDFHPGGARLATSSGDGTVKIWDFAKAECVLTFSDHTHAVWGCTWHTGGDFLASCSMDSTSKIWDLNSERCRFTLRGHADSVNSITFLPYSNTLLTSSADKTLSLWDARTGLCAQTFYGHMHSCNHATFNLKGDTVASCDAYGVVKLWDVRTVGCMATSDLGPHPANRVAFDPSGSVLSIASNDGSVKMFEVGTGRVNQLTGHEEAVQSVLFDKTGEFLLSAGSDGTVRVWS</sequence>
<feature type="region of interest" description="Disordered" evidence="5">
    <location>
        <begin position="244"/>
        <end position="298"/>
    </location>
</feature>
<evidence type="ECO:0000313" key="7">
    <source>
        <dbReference type="RefSeq" id="XP_031562603.1"/>
    </source>
</evidence>
<dbReference type="FunFam" id="2.130.10.10:FF:001413">
    <property type="entry name" value="sperm-associated antigen 16 protein"/>
    <property type="match status" value="1"/>
</dbReference>
<feature type="compositionally biased region" description="Basic and acidic residues" evidence="5">
    <location>
        <begin position="272"/>
        <end position="281"/>
    </location>
</feature>
<dbReference type="InterPro" id="IPR050995">
    <property type="entry name" value="WD-F-box_domain-protein"/>
</dbReference>
<dbReference type="Proteomes" id="UP000515163">
    <property type="component" value="Unplaced"/>
</dbReference>
<keyword evidence="1 3" id="KW-0853">WD repeat</keyword>
<feature type="coiled-coil region" evidence="4">
    <location>
        <begin position="124"/>
        <end position="158"/>
    </location>
</feature>
<feature type="repeat" description="WD" evidence="3">
    <location>
        <begin position="356"/>
        <end position="397"/>
    </location>
</feature>
<dbReference type="Gene3D" id="2.130.10.10">
    <property type="entry name" value="YVTN repeat-like/Quinoprotein amine dehydrogenase"/>
    <property type="match status" value="3"/>
</dbReference>
<dbReference type="FunFam" id="2.130.10.10:FF:001313">
    <property type="entry name" value="Predicted protein"/>
    <property type="match status" value="1"/>
</dbReference>
<accession>A0A6P8I403</accession>
<evidence type="ECO:0000256" key="1">
    <source>
        <dbReference type="ARBA" id="ARBA00022574"/>
    </source>
</evidence>
<keyword evidence="6" id="KW-1185">Reference proteome</keyword>
<name>A0A6P8I403_ACTTE</name>
<feature type="repeat" description="WD" evidence="3">
    <location>
        <begin position="398"/>
        <end position="439"/>
    </location>
</feature>
<feature type="repeat" description="WD" evidence="3">
    <location>
        <begin position="314"/>
        <end position="355"/>
    </location>
</feature>
<dbReference type="InParanoid" id="A0A6P8I403"/>
<dbReference type="InterPro" id="IPR001680">
    <property type="entry name" value="WD40_rpt"/>
</dbReference>
<keyword evidence="2" id="KW-0677">Repeat</keyword>
<feature type="repeat" description="WD" evidence="3">
    <location>
        <begin position="440"/>
        <end position="481"/>
    </location>
</feature>
<dbReference type="InterPro" id="IPR036322">
    <property type="entry name" value="WD40_repeat_dom_sf"/>
</dbReference>
<feature type="repeat" description="WD" evidence="3">
    <location>
        <begin position="565"/>
        <end position="597"/>
    </location>
</feature>
<dbReference type="OrthoDB" id="538223at2759"/>
<dbReference type="PANTHER" id="PTHR14604">
    <property type="entry name" value="WD40 REPEAT PF20"/>
    <property type="match status" value="1"/>
</dbReference>
<dbReference type="PANTHER" id="PTHR14604:SF3">
    <property type="entry name" value="SPERM-ASSOCIATED ANTIGEN 16 PROTEIN"/>
    <property type="match status" value="1"/>
</dbReference>
<reference evidence="7" key="1">
    <citation type="submission" date="2025-08" db="UniProtKB">
        <authorList>
            <consortium name="RefSeq"/>
        </authorList>
    </citation>
    <scope>IDENTIFICATION</scope>
    <source>
        <tissue evidence="7">Tentacle</tissue>
    </source>
</reference>
<keyword evidence="4" id="KW-0175">Coiled coil</keyword>
<dbReference type="CDD" id="cd00200">
    <property type="entry name" value="WD40"/>
    <property type="match status" value="1"/>
</dbReference>
<dbReference type="SUPFAM" id="SSF50978">
    <property type="entry name" value="WD40 repeat-like"/>
    <property type="match status" value="1"/>
</dbReference>
<dbReference type="InterPro" id="IPR020472">
    <property type="entry name" value="WD40_PAC1"/>
</dbReference>
<evidence type="ECO:0000256" key="5">
    <source>
        <dbReference type="SAM" id="MobiDB-lite"/>
    </source>
</evidence>
<dbReference type="Pfam" id="PF00400">
    <property type="entry name" value="WD40"/>
    <property type="match status" value="7"/>
</dbReference>
<protein>
    <submittedName>
        <fullName evidence="7">Sperm-associated antigen 16 protein-like</fullName>
    </submittedName>
</protein>
<gene>
    <name evidence="7" type="primary">LOC116298335</name>
</gene>
<dbReference type="KEGG" id="aten:116298335"/>
<dbReference type="InterPro" id="IPR015943">
    <property type="entry name" value="WD40/YVTN_repeat-like_dom_sf"/>
</dbReference>
<evidence type="ECO:0000313" key="6">
    <source>
        <dbReference type="Proteomes" id="UP000515163"/>
    </source>
</evidence>
<evidence type="ECO:0000256" key="3">
    <source>
        <dbReference type="PROSITE-ProRule" id="PRU00221"/>
    </source>
</evidence>
<dbReference type="PROSITE" id="PS50294">
    <property type="entry name" value="WD_REPEATS_REGION"/>
    <property type="match status" value="5"/>
</dbReference>
<feature type="repeat" description="WD" evidence="3">
    <location>
        <begin position="482"/>
        <end position="523"/>
    </location>
</feature>
<dbReference type="AlphaFoldDB" id="A0A6P8I403"/>
<dbReference type="InterPro" id="IPR019775">
    <property type="entry name" value="WD40_repeat_CS"/>
</dbReference>